<feature type="transmembrane region" description="Helical" evidence="6">
    <location>
        <begin position="43"/>
        <end position="70"/>
    </location>
</feature>
<dbReference type="STRING" id="412419.BDU_540"/>
<feature type="transmembrane region" description="Helical" evidence="6">
    <location>
        <begin position="82"/>
        <end position="103"/>
    </location>
</feature>
<evidence type="ECO:0000313" key="8">
    <source>
        <dbReference type="Proteomes" id="UP000000611"/>
    </source>
</evidence>
<dbReference type="HOGENOM" id="CLU_058671_1_0_12"/>
<dbReference type="CDD" id="cd10432">
    <property type="entry name" value="BI-1-like_bacterial"/>
    <property type="match status" value="1"/>
</dbReference>
<feature type="transmembrane region" description="Helical" evidence="6">
    <location>
        <begin position="109"/>
        <end position="127"/>
    </location>
</feature>
<accession>B5RM92</accession>
<evidence type="ECO:0000256" key="4">
    <source>
        <dbReference type="ARBA" id="ARBA00022989"/>
    </source>
</evidence>
<evidence type="ECO:0000256" key="3">
    <source>
        <dbReference type="ARBA" id="ARBA00022692"/>
    </source>
</evidence>
<dbReference type="eggNOG" id="COG0670">
    <property type="taxonomic scope" value="Bacteria"/>
</dbReference>
<keyword evidence="8" id="KW-1185">Reference proteome</keyword>
<organism evidence="7 8">
    <name type="scientific">Borrelia duttonii (strain Ly)</name>
    <dbReference type="NCBI Taxonomy" id="412419"/>
    <lineage>
        <taxon>Bacteria</taxon>
        <taxon>Pseudomonadati</taxon>
        <taxon>Spirochaetota</taxon>
        <taxon>Spirochaetia</taxon>
        <taxon>Spirochaetales</taxon>
        <taxon>Borreliaceae</taxon>
        <taxon>Borrelia</taxon>
    </lineage>
</organism>
<evidence type="ECO:0000256" key="6">
    <source>
        <dbReference type="RuleBase" id="RU004379"/>
    </source>
</evidence>
<evidence type="ECO:0000313" key="7">
    <source>
        <dbReference type="EMBL" id="ACH93478.1"/>
    </source>
</evidence>
<comment type="subcellular location">
    <subcellularLocation>
        <location evidence="1">Membrane</location>
        <topology evidence="1">Multi-pass membrane protein</topology>
    </subcellularLocation>
</comment>
<evidence type="ECO:0000256" key="1">
    <source>
        <dbReference type="ARBA" id="ARBA00004141"/>
    </source>
</evidence>
<evidence type="ECO:0000256" key="2">
    <source>
        <dbReference type="ARBA" id="ARBA00010350"/>
    </source>
</evidence>
<name>B5RM92_BORDL</name>
<comment type="similarity">
    <text evidence="2 6">Belongs to the BI1 family.</text>
</comment>
<dbReference type="GO" id="GO:0005886">
    <property type="term" value="C:plasma membrane"/>
    <property type="evidence" value="ECO:0007669"/>
    <property type="project" value="TreeGrafter"/>
</dbReference>
<dbReference type="EMBL" id="CP000976">
    <property type="protein sequence ID" value="ACH93478.1"/>
    <property type="molecule type" value="Genomic_DNA"/>
</dbReference>
<keyword evidence="5 6" id="KW-0472">Membrane</keyword>
<dbReference type="KEGG" id="bdu:BDU_540"/>
<evidence type="ECO:0000256" key="5">
    <source>
        <dbReference type="ARBA" id="ARBA00023136"/>
    </source>
</evidence>
<keyword evidence="3 6" id="KW-0812">Transmembrane</keyword>
<proteinExistence type="inferred from homology"/>
<dbReference type="Proteomes" id="UP000000611">
    <property type="component" value="Chromosome"/>
</dbReference>
<dbReference type="Pfam" id="PF01027">
    <property type="entry name" value="Bax1-I"/>
    <property type="match status" value="1"/>
</dbReference>
<feature type="transmembrane region" description="Helical" evidence="6">
    <location>
        <begin position="164"/>
        <end position="183"/>
    </location>
</feature>
<feature type="transmembrane region" description="Helical" evidence="6">
    <location>
        <begin position="139"/>
        <end position="158"/>
    </location>
</feature>
<feature type="transmembrane region" description="Helical" evidence="6">
    <location>
        <begin position="204"/>
        <end position="223"/>
    </location>
</feature>
<dbReference type="PANTHER" id="PTHR23291:SF50">
    <property type="entry name" value="PROTEIN LIFEGUARD 4"/>
    <property type="match status" value="1"/>
</dbReference>
<dbReference type="AlphaFoldDB" id="B5RM92"/>
<reference evidence="7 8" key="1">
    <citation type="journal article" date="2008" name="PLoS Genet.">
        <title>The genome of Borrelia recurrentis, the agent of deadly louse-borne relapsing fever, is a degraded subset of tick-borne Borrelia duttonii.</title>
        <authorList>
            <person name="Lescot M."/>
            <person name="Audic S."/>
            <person name="Robert C."/>
            <person name="Nguyen T.T."/>
            <person name="Blanc G."/>
            <person name="Cutler S.J."/>
            <person name="Wincker P."/>
            <person name="Couloux A."/>
            <person name="Claverie J.-M."/>
            <person name="Raoult D."/>
            <person name="Drancourt M."/>
        </authorList>
    </citation>
    <scope>NUCLEOTIDE SEQUENCE [LARGE SCALE GENOMIC DNA]</scope>
    <source>
        <strain evidence="7 8">Ly</strain>
    </source>
</reference>
<dbReference type="RefSeq" id="WP_012538287.1">
    <property type="nucleotide sequence ID" value="NC_011229.1"/>
</dbReference>
<keyword evidence="4 6" id="KW-1133">Transmembrane helix</keyword>
<dbReference type="PANTHER" id="PTHR23291">
    <property type="entry name" value="BAX INHIBITOR-RELATED"/>
    <property type="match status" value="1"/>
</dbReference>
<feature type="transmembrane region" description="Helical" evidence="6">
    <location>
        <begin position="17"/>
        <end position="37"/>
    </location>
</feature>
<protein>
    <submittedName>
        <fullName evidence="7">Conserved hypothetical integral membrane protein</fullName>
    </submittedName>
</protein>
<dbReference type="OrthoDB" id="9793828at2"/>
<sequence length="231" mass="25826">MLELTQDKQEIKIKNKFLAHVFGLMSVGLLISAIFAYTTSENAIIRAIIFTNPMSYIAIILIQFGFVYAISGAINRISSGTATALFLMYSALTGVTLSSIFMIYTQGSIFYTFGITSLTFLAMSFYGHTTSTDLTKMGSYFMMGLWGIIIASILNMFFRSSGLNFLISILGVILFTGLTAYDVQNISKMDNMLEDGTEIKNRMAVVASLKLYLDFINLFLYLLRFLGQRRD</sequence>
<dbReference type="InterPro" id="IPR006214">
    <property type="entry name" value="Bax_inhibitor_1-related"/>
</dbReference>
<gene>
    <name evidence="7" type="ordered locus">BDU_540</name>
</gene>